<name>A0ABV8PL75_9FLAO</name>
<reference evidence="2" key="1">
    <citation type="journal article" date="2019" name="Int. J. Syst. Evol. Microbiol.">
        <title>The Global Catalogue of Microorganisms (GCM) 10K type strain sequencing project: providing services to taxonomists for standard genome sequencing and annotation.</title>
        <authorList>
            <consortium name="The Broad Institute Genomics Platform"/>
            <consortium name="The Broad Institute Genome Sequencing Center for Infectious Disease"/>
            <person name="Wu L."/>
            <person name="Ma J."/>
        </authorList>
    </citation>
    <scope>NUCLEOTIDE SEQUENCE [LARGE SCALE GENOMIC DNA]</scope>
    <source>
        <strain evidence="2">CGMCC 1.15774</strain>
    </source>
</reference>
<evidence type="ECO:0000313" key="1">
    <source>
        <dbReference type="EMBL" id="MFC4220949.1"/>
    </source>
</evidence>
<protein>
    <submittedName>
        <fullName evidence="1">Thioredoxin family protein</fullName>
    </submittedName>
</protein>
<sequence length="210" mass="24382">MELLDKRKQQSKPTLVQQGISIGMDYEKYRDLVHHLAETEQTTGHVQTEANVHYTQLNDRRMKRWHKTFAIPDEVQQRIIKIKSRLTFLTITESWCGDAAHSMPVFSKIAELNPNIDHKVVLRDEVPDIMDAFLTNEARSIPKVILWDGESKEIVGDWGPRPLAATEMVEAYKKEHGKLTPEFKQDLQVWYNKDKGRGILREVLNLLPLK</sequence>
<dbReference type="RefSeq" id="WP_379764984.1">
    <property type="nucleotide sequence ID" value="NZ_JBHSCL010000007.1"/>
</dbReference>
<organism evidence="1 2">
    <name type="scientific">Flagellimonas marina</name>
    <dbReference type="NCBI Taxonomy" id="1775168"/>
    <lineage>
        <taxon>Bacteria</taxon>
        <taxon>Pseudomonadati</taxon>
        <taxon>Bacteroidota</taxon>
        <taxon>Flavobacteriia</taxon>
        <taxon>Flavobacteriales</taxon>
        <taxon>Flavobacteriaceae</taxon>
        <taxon>Flagellimonas</taxon>
    </lineage>
</organism>
<comment type="caution">
    <text evidence="1">The sequence shown here is derived from an EMBL/GenBank/DDBJ whole genome shotgun (WGS) entry which is preliminary data.</text>
</comment>
<dbReference type="SUPFAM" id="SSF52833">
    <property type="entry name" value="Thioredoxin-like"/>
    <property type="match status" value="1"/>
</dbReference>
<dbReference type="EMBL" id="JBHSCL010000007">
    <property type="protein sequence ID" value="MFC4220949.1"/>
    <property type="molecule type" value="Genomic_DNA"/>
</dbReference>
<evidence type="ECO:0000313" key="2">
    <source>
        <dbReference type="Proteomes" id="UP001595841"/>
    </source>
</evidence>
<dbReference type="InterPro" id="IPR036249">
    <property type="entry name" value="Thioredoxin-like_sf"/>
</dbReference>
<proteinExistence type="predicted"/>
<dbReference type="Pfam" id="PF14595">
    <property type="entry name" value="Thioredoxin_9"/>
    <property type="match status" value="1"/>
</dbReference>
<accession>A0ABV8PL75</accession>
<gene>
    <name evidence="1" type="ORF">ACFOWS_12425</name>
</gene>
<dbReference type="Proteomes" id="UP001595841">
    <property type="component" value="Unassembled WGS sequence"/>
</dbReference>
<dbReference type="Gene3D" id="3.40.30.10">
    <property type="entry name" value="Glutaredoxin"/>
    <property type="match status" value="1"/>
</dbReference>
<keyword evidence="2" id="KW-1185">Reference proteome</keyword>